<sequence>MIGQFFIFILLIQTLDKIVGNFNDVAYCFSGDDSEITEKCSSNWCYTLRNSTNIKTIFDKGCDEANVFCESIGNNCYSNLEKFFNYSNIIPGAQGKEICCCNWTLCNSTSTQHFIEYSMTKLLSLLILLIFLLTNLIL</sequence>
<dbReference type="Proteomes" id="UP000035680">
    <property type="component" value="Unassembled WGS sequence"/>
</dbReference>
<evidence type="ECO:0000313" key="2">
    <source>
        <dbReference type="Proteomes" id="UP000035680"/>
    </source>
</evidence>
<name>A0A0K0FZ24_STRVS</name>
<evidence type="ECO:0000256" key="1">
    <source>
        <dbReference type="SAM" id="SignalP"/>
    </source>
</evidence>
<dbReference type="AlphaFoldDB" id="A0A0K0FZ24"/>
<keyword evidence="1" id="KW-0732">Signal</keyword>
<feature type="signal peptide" evidence="1">
    <location>
        <begin position="1"/>
        <end position="20"/>
    </location>
</feature>
<dbReference type="WBParaSite" id="SVE_1770100.1">
    <property type="protein sequence ID" value="SVE_1770100.1"/>
    <property type="gene ID" value="SVE_1770100"/>
</dbReference>
<accession>A0A0K0FZ24</accession>
<reference evidence="2" key="1">
    <citation type="submission" date="2014-07" db="EMBL/GenBank/DDBJ databases">
        <authorList>
            <person name="Martin A.A"/>
            <person name="De Silva N."/>
        </authorList>
    </citation>
    <scope>NUCLEOTIDE SEQUENCE</scope>
</reference>
<evidence type="ECO:0000313" key="3">
    <source>
        <dbReference type="WBParaSite" id="SVE_1770100.1"/>
    </source>
</evidence>
<protein>
    <submittedName>
        <fullName evidence="3">UPAR/Ly6 domain-containing protein</fullName>
    </submittedName>
</protein>
<feature type="chain" id="PRO_5005330559" evidence="1">
    <location>
        <begin position="21"/>
        <end position="138"/>
    </location>
</feature>
<reference evidence="3" key="2">
    <citation type="submission" date="2015-08" db="UniProtKB">
        <authorList>
            <consortium name="WormBaseParasite"/>
        </authorList>
    </citation>
    <scope>IDENTIFICATION</scope>
</reference>
<proteinExistence type="predicted"/>
<keyword evidence="2" id="KW-1185">Reference proteome</keyword>
<organism evidence="2 3">
    <name type="scientific">Strongyloides venezuelensis</name>
    <name type="common">Threadworm</name>
    <dbReference type="NCBI Taxonomy" id="75913"/>
    <lineage>
        <taxon>Eukaryota</taxon>
        <taxon>Metazoa</taxon>
        <taxon>Ecdysozoa</taxon>
        <taxon>Nematoda</taxon>
        <taxon>Chromadorea</taxon>
        <taxon>Rhabditida</taxon>
        <taxon>Tylenchina</taxon>
        <taxon>Panagrolaimomorpha</taxon>
        <taxon>Strongyloidoidea</taxon>
        <taxon>Strongyloididae</taxon>
        <taxon>Strongyloides</taxon>
    </lineage>
</organism>